<reference evidence="7 8" key="1">
    <citation type="submission" date="2024-04" db="EMBL/GenBank/DDBJ databases">
        <title>Tritrichomonas musculus Genome.</title>
        <authorList>
            <person name="Alves-Ferreira E."/>
            <person name="Grigg M."/>
            <person name="Lorenzi H."/>
            <person name="Galac M."/>
        </authorList>
    </citation>
    <scope>NUCLEOTIDE SEQUENCE [LARGE SCALE GENOMIC DNA]</scope>
    <source>
        <strain evidence="7 8">EAF2021</strain>
    </source>
</reference>
<sequence>MPPNQKERFSLLIYSTHVESCIFHKEWQTIPDTATKEDRERLLFGLLFSLNRTATKMSPKDHPGQLSSLTTSQYKMHFYQTATGYMFVLLTSANCPNLREKLRQFFQQVFLPYVVMNPLYELNTPIKIAAFDNAVDTFDWDKRTS</sequence>
<dbReference type="InterPro" id="IPR007233">
    <property type="entry name" value="TRAPPC"/>
</dbReference>
<gene>
    <name evidence="7" type="ORF">M9Y10_025900</name>
</gene>
<dbReference type="Pfam" id="PF04099">
    <property type="entry name" value="Sybindin"/>
    <property type="match status" value="1"/>
</dbReference>
<comment type="caution">
    <text evidence="7">The sequence shown here is derived from an EMBL/GenBank/DDBJ whole genome shotgun (WGS) entry which is preliminary data.</text>
</comment>
<proteinExistence type="inferred from homology"/>
<keyword evidence="3 6" id="KW-0931">ER-Golgi transport</keyword>
<accession>A0ABR2H968</accession>
<dbReference type="SUPFAM" id="SSF64356">
    <property type="entry name" value="SNARE-like"/>
    <property type="match status" value="1"/>
</dbReference>
<keyword evidence="4 6" id="KW-0333">Golgi apparatus</keyword>
<dbReference type="Gene3D" id="3.30.450.70">
    <property type="match status" value="1"/>
</dbReference>
<evidence type="ECO:0000313" key="8">
    <source>
        <dbReference type="Proteomes" id="UP001470230"/>
    </source>
</evidence>
<protein>
    <recommendedName>
        <fullName evidence="6">Trafficking protein particle complex subunit</fullName>
    </recommendedName>
</protein>
<evidence type="ECO:0000256" key="2">
    <source>
        <dbReference type="ARBA" id="ARBA00022824"/>
    </source>
</evidence>
<organism evidence="7 8">
    <name type="scientific">Tritrichomonas musculus</name>
    <dbReference type="NCBI Taxonomy" id="1915356"/>
    <lineage>
        <taxon>Eukaryota</taxon>
        <taxon>Metamonada</taxon>
        <taxon>Parabasalia</taxon>
        <taxon>Tritrichomonadida</taxon>
        <taxon>Tritrichomonadidae</taxon>
        <taxon>Tritrichomonas</taxon>
    </lineage>
</organism>
<dbReference type="Proteomes" id="UP001470230">
    <property type="component" value="Unassembled WGS sequence"/>
</dbReference>
<evidence type="ECO:0000256" key="5">
    <source>
        <dbReference type="ARBA" id="ARBA00038167"/>
    </source>
</evidence>
<evidence type="ECO:0000256" key="1">
    <source>
        <dbReference type="ARBA" id="ARBA00022448"/>
    </source>
</evidence>
<dbReference type="SMART" id="SM01399">
    <property type="entry name" value="Sybindin"/>
    <property type="match status" value="1"/>
</dbReference>
<name>A0ABR2H968_9EUKA</name>
<evidence type="ECO:0000256" key="6">
    <source>
        <dbReference type="RuleBase" id="RU366065"/>
    </source>
</evidence>
<comment type="similarity">
    <text evidence="5">Belongs to the TRAPP small subunits family. BET5 subfamily.</text>
</comment>
<keyword evidence="2 6" id="KW-0256">Endoplasmic reticulum</keyword>
<dbReference type="PANTHER" id="PTHR23249">
    <property type="entry name" value="TRAFFICKING PROTEIN PARTICLE COMPLEX SUBUNIT"/>
    <property type="match status" value="1"/>
</dbReference>
<evidence type="ECO:0000256" key="4">
    <source>
        <dbReference type="ARBA" id="ARBA00023034"/>
    </source>
</evidence>
<evidence type="ECO:0000256" key="3">
    <source>
        <dbReference type="ARBA" id="ARBA00022892"/>
    </source>
</evidence>
<dbReference type="EMBL" id="JAPFFF010000038">
    <property type="protein sequence ID" value="KAK8842322.1"/>
    <property type="molecule type" value="Genomic_DNA"/>
</dbReference>
<dbReference type="InterPro" id="IPR011012">
    <property type="entry name" value="Longin-like_dom_sf"/>
</dbReference>
<evidence type="ECO:0000313" key="7">
    <source>
        <dbReference type="EMBL" id="KAK8842322.1"/>
    </source>
</evidence>
<keyword evidence="8" id="KW-1185">Reference proteome</keyword>
<dbReference type="PANTHER" id="PTHR23249:SF16">
    <property type="entry name" value="TRAFFICKING PROTEIN PARTICLE COMPLEX SUBUNIT 1"/>
    <property type="match status" value="1"/>
</dbReference>
<comment type="subcellular location">
    <subcellularLocation>
        <location evidence="6">Endoplasmic reticulum</location>
    </subcellularLocation>
    <subcellularLocation>
        <location evidence="6">Golgi apparatus</location>
        <location evidence="6">cis-Golgi network</location>
    </subcellularLocation>
</comment>
<comment type="subunit">
    <text evidence="6">Part of the multisubunit transport protein particle (TRAPP) complex.</text>
</comment>
<keyword evidence="1 6" id="KW-0813">Transport</keyword>